<dbReference type="EMBL" id="LBOK01000050">
    <property type="protein sequence ID" value="KKP33058.1"/>
    <property type="molecule type" value="Genomic_DNA"/>
</dbReference>
<proteinExistence type="predicted"/>
<organism evidence="1 2">
    <name type="scientific">Candidatus Roizmanbacteria bacterium GW2011_GWA2_32_13</name>
    <dbReference type="NCBI Taxonomy" id="1618475"/>
    <lineage>
        <taxon>Bacteria</taxon>
        <taxon>Candidatus Roizmaniibacteriota</taxon>
    </lineage>
</organism>
<dbReference type="Proteomes" id="UP000034349">
    <property type="component" value="Unassembled WGS sequence"/>
</dbReference>
<sequence length="480" mass="53968">MLVNLDNPSGALPNANLLSPNKLEGFKGISFFESIDGRFKAVDTGPRNLPGSMTVHFNEKSGQLYYLESNANKIDSRSGIGFNLRTGEYYSFQEKGDPKKDPRILKALELLGYEYNSWLDNPPGYPEVEKIFKDVTSGKPIELTNLNNAVKKGEYLLFYDSLSRVHACKVLEIQSITDMPIAKGGYRILTDSNGISINISQSNFETKQDVHDTNEVVGAVVPKDSEIVLNKDEQGIWRITKEEFELLDRYSESKRDPSIEYPLSREEFVIASALDGMAFERWGASIESIRSKNPGKYSGISKENLLKAIGNLVSRFGEPALAKAVLYNAYQHIFRLHTPNHRTKIVGAQNNVFGDVHSDILGFKRDISHLVKDLTGNIHPITDDMERDGYGTVGQGVYNVKSIFGDLDMLEILKVNYPETFNQLVKFLSELAPIDQGDWYGNSTVFPLRAIKEYFPEAYDYMKKNFEGTLSEEEGSGIKF</sequence>
<reference evidence="1 2" key="1">
    <citation type="journal article" date="2015" name="Nature">
        <title>rRNA introns, odd ribosomes, and small enigmatic genomes across a large radiation of phyla.</title>
        <authorList>
            <person name="Brown C.T."/>
            <person name="Hug L.A."/>
            <person name="Thomas B.C."/>
            <person name="Sharon I."/>
            <person name="Castelle C.J."/>
            <person name="Singh A."/>
            <person name="Wilkins M.J."/>
            <person name="Williams K.H."/>
            <person name="Banfield J.F."/>
        </authorList>
    </citation>
    <scope>NUCLEOTIDE SEQUENCE [LARGE SCALE GENOMIC DNA]</scope>
</reference>
<gene>
    <name evidence="1" type="ORF">UR23_C0050G0001</name>
</gene>
<accession>A0A0F9YNS9</accession>
<protein>
    <submittedName>
        <fullName evidence="1">Uncharacterized protein</fullName>
    </submittedName>
</protein>
<evidence type="ECO:0000313" key="2">
    <source>
        <dbReference type="Proteomes" id="UP000034349"/>
    </source>
</evidence>
<comment type="caution">
    <text evidence="1">The sequence shown here is derived from an EMBL/GenBank/DDBJ whole genome shotgun (WGS) entry which is preliminary data.</text>
</comment>
<dbReference type="AlphaFoldDB" id="A0A0F9YNS9"/>
<name>A0A0F9YNS9_9BACT</name>
<evidence type="ECO:0000313" key="1">
    <source>
        <dbReference type="EMBL" id="KKP33058.1"/>
    </source>
</evidence>